<dbReference type="EMBL" id="CP021081">
    <property type="protein sequence ID" value="ASN81093.1"/>
    <property type="molecule type" value="Genomic_DNA"/>
</dbReference>
<name>A0A221SWS3_9DEIO</name>
<keyword evidence="1" id="KW-0732">Signal</keyword>
<dbReference type="STRING" id="317577.GCA_000419625_02148"/>
<feature type="signal peptide" evidence="1">
    <location>
        <begin position="1"/>
        <end position="25"/>
    </location>
</feature>
<dbReference type="RefSeq" id="WP_027461824.1">
    <property type="nucleotide sequence ID" value="NZ_CP021081.1"/>
</dbReference>
<evidence type="ECO:0000313" key="3">
    <source>
        <dbReference type="Proteomes" id="UP000259030"/>
    </source>
</evidence>
<dbReference type="KEGG" id="dfc:DFI_08830"/>
<keyword evidence="3" id="KW-1185">Reference proteome</keyword>
<proteinExistence type="predicted"/>
<reference evidence="2 3" key="1">
    <citation type="submission" date="2017-05" db="EMBL/GenBank/DDBJ databases">
        <title>The complete genome sequence of Deinococcus ficus isolated from the rhizosphere of the Ficus religiosa L. in Taiwan.</title>
        <authorList>
            <person name="Wu K.-M."/>
            <person name="Liao T.-L."/>
            <person name="Liu Y.-M."/>
            <person name="Young C.-C."/>
            <person name="Tsai S.-F."/>
        </authorList>
    </citation>
    <scope>NUCLEOTIDE SEQUENCE [LARGE SCALE GENOMIC DNA]</scope>
    <source>
        <strain evidence="2 3">CC-FR2-10</strain>
    </source>
</reference>
<dbReference type="Proteomes" id="UP000259030">
    <property type="component" value="Chromosome"/>
</dbReference>
<accession>A0A221SWS3</accession>
<feature type="chain" id="PRO_5011288261" evidence="1">
    <location>
        <begin position="26"/>
        <end position="167"/>
    </location>
</feature>
<sequence length="167" mass="16736">MKPAPLLLGTALLALLSACAPTLTASHPGRIVNTTTGQEGTVQFLPGSLTPQAAGATGPDNVVITIGADTYTGRTVLLDAGSTAPQPYGFSVAFGGSTGTQGSGVGWNVGYGPKPAPPQATLKTGNLIARTASMPTRTLTCTLTVDSAGRGIGECTDQTGVKYALQF</sequence>
<organism evidence="2 3">
    <name type="scientific">Deinococcus ficus</name>
    <dbReference type="NCBI Taxonomy" id="317577"/>
    <lineage>
        <taxon>Bacteria</taxon>
        <taxon>Thermotogati</taxon>
        <taxon>Deinococcota</taxon>
        <taxon>Deinococci</taxon>
        <taxon>Deinococcales</taxon>
        <taxon>Deinococcaceae</taxon>
        <taxon>Deinococcus</taxon>
    </lineage>
</organism>
<protein>
    <submittedName>
        <fullName evidence="2">Uncharacterized protein</fullName>
    </submittedName>
</protein>
<evidence type="ECO:0000313" key="2">
    <source>
        <dbReference type="EMBL" id="ASN81093.1"/>
    </source>
</evidence>
<dbReference type="PROSITE" id="PS51257">
    <property type="entry name" value="PROKAR_LIPOPROTEIN"/>
    <property type="match status" value="1"/>
</dbReference>
<dbReference type="AlphaFoldDB" id="A0A221SWS3"/>
<evidence type="ECO:0000256" key="1">
    <source>
        <dbReference type="SAM" id="SignalP"/>
    </source>
</evidence>
<gene>
    <name evidence="2" type="ORF">DFI_08830</name>
</gene>